<proteinExistence type="predicted"/>
<name>A0ABN2JZ88_9MICO</name>
<organism evidence="2 3">
    <name type="scientific">Nostocoides vanveenii</name>
    <dbReference type="NCBI Taxonomy" id="330835"/>
    <lineage>
        <taxon>Bacteria</taxon>
        <taxon>Bacillati</taxon>
        <taxon>Actinomycetota</taxon>
        <taxon>Actinomycetes</taxon>
        <taxon>Micrococcales</taxon>
        <taxon>Intrasporangiaceae</taxon>
        <taxon>Nostocoides</taxon>
    </lineage>
</organism>
<dbReference type="Pfam" id="PF19348">
    <property type="entry name" value="DUF5926"/>
    <property type="match status" value="1"/>
</dbReference>
<feature type="domain" description="DUF5926" evidence="1">
    <location>
        <begin position="41"/>
        <end position="307"/>
    </location>
</feature>
<dbReference type="EMBL" id="BAAAPN010000003">
    <property type="protein sequence ID" value="GAA1744464.1"/>
    <property type="molecule type" value="Genomic_DNA"/>
</dbReference>
<accession>A0ABN2JZ88</accession>
<evidence type="ECO:0000259" key="1">
    <source>
        <dbReference type="Pfam" id="PF19348"/>
    </source>
</evidence>
<gene>
    <name evidence="2" type="ORF">GCM10009810_01380</name>
</gene>
<evidence type="ECO:0000313" key="2">
    <source>
        <dbReference type="EMBL" id="GAA1744464.1"/>
    </source>
</evidence>
<protein>
    <submittedName>
        <fullName evidence="2">DUF5926 family protein</fullName>
    </submittedName>
</protein>
<sequence>MGEFGRTLTSSGMIPCMGKAARKKHAATPKGPRPAAYVRRPFAGLAGEADWVALTEILPAATATVALKAGVAPADGPAVVTIATVLPMAWPALRRADGAVLVATQGGGSTGDASRDLGSAIVAALAAAPGTPLAQVPLATDDSPRVQDLVEGDAAFAVTVHEGYDFWVEGQDLDADAQESLARANDSVIPTVKMSGAPAAYWCLLGNRPHIRLVLAEDEDDATNALARLAAAGTATLGEGTRLLGAFRAAGLLIPVWELTAGTTAADYEEGISAFTSRYAAALGGAPLTAAERGARSGLISRQVTLR</sequence>
<dbReference type="InterPro" id="IPR045970">
    <property type="entry name" value="DUF5926"/>
</dbReference>
<dbReference type="Proteomes" id="UP001501475">
    <property type="component" value="Unassembled WGS sequence"/>
</dbReference>
<evidence type="ECO:0000313" key="3">
    <source>
        <dbReference type="Proteomes" id="UP001501475"/>
    </source>
</evidence>
<reference evidence="2 3" key="1">
    <citation type="journal article" date="2019" name="Int. J. Syst. Evol. Microbiol.">
        <title>The Global Catalogue of Microorganisms (GCM) 10K type strain sequencing project: providing services to taxonomists for standard genome sequencing and annotation.</title>
        <authorList>
            <consortium name="The Broad Institute Genomics Platform"/>
            <consortium name="The Broad Institute Genome Sequencing Center for Infectious Disease"/>
            <person name="Wu L."/>
            <person name="Ma J."/>
        </authorList>
    </citation>
    <scope>NUCLEOTIDE SEQUENCE [LARGE SCALE GENOMIC DNA]</scope>
    <source>
        <strain evidence="2 3">JCM 15591</strain>
    </source>
</reference>
<comment type="caution">
    <text evidence="2">The sequence shown here is derived from an EMBL/GenBank/DDBJ whole genome shotgun (WGS) entry which is preliminary data.</text>
</comment>
<keyword evidence="3" id="KW-1185">Reference proteome</keyword>